<reference evidence="3 4" key="1">
    <citation type="submission" date="2024-05" db="EMBL/GenBank/DDBJ databases">
        <title>Genome sequencing and assembly of Indian major carp, Cirrhinus mrigala (Hamilton, 1822).</title>
        <authorList>
            <person name="Mohindra V."/>
            <person name="Chowdhury L.M."/>
            <person name="Lal K."/>
            <person name="Jena J.K."/>
        </authorList>
    </citation>
    <scope>NUCLEOTIDE SEQUENCE [LARGE SCALE GENOMIC DNA]</scope>
    <source>
        <strain evidence="3">CM1030</strain>
        <tissue evidence="3">Blood</tissue>
    </source>
</reference>
<sequence>MSEIKESRDFPLFASSRPSRAAKKKQAEAEEASSDQSDAMLTEIRSLGASLGNIDGRLSAIDSRLDNISTSVVAIQESLSNLTGRVASNESRLTEAEARISAAEDGMLTQERRITSRDKELSLLRAKIDDLENRGRRKNLRIVGLPEKAEGSDPIAQYLTRMLPKWLDLTSETRFEIERAHRSLGPVPGANHAPQSVLVRFLRYVDKELILQAAQKKRYISHEGIQLRFFQDVSAEVLKKRREFDDVRKKLSACDMFRGFAYPAKLRCLHGTRMHLFSSPAEVMEFMKTLED</sequence>
<dbReference type="Proteomes" id="UP001529510">
    <property type="component" value="Unassembled WGS sequence"/>
</dbReference>
<dbReference type="SUPFAM" id="SSF57997">
    <property type="entry name" value="Tropomyosin"/>
    <property type="match status" value="1"/>
</dbReference>
<accession>A0ABD0MJZ7</accession>
<dbReference type="AlphaFoldDB" id="A0ABD0MJZ7"/>
<keyword evidence="1" id="KW-0175">Coiled coil</keyword>
<name>A0ABD0MJZ7_CIRMR</name>
<feature type="region of interest" description="Disordered" evidence="2">
    <location>
        <begin position="1"/>
        <end position="39"/>
    </location>
</feature>
<dbReference type="Gene3D" id="1.20.5.340">
    <property type="match status" value="1"/>
</dbReference>
<organism evidence="3 4">
    <name type="scientific">Cirrhinus mrigala</name>
    <name type="common">Mrigala</name>
    <dbReference type="NCBI Taxonomy" id="683832"/>
    <lineage>
        <taxon>Eukaryota</taxon>
        <taxon>Metazoa</taxon>
        <taxon>Chordata</taxon>
        <taxon>Craniata</taxon>
        <taxon>Vertebrata</taxon>
        <taxon>Euteleostomi</taxon>
        <taxon>Actinopterygii</taxon>
        <taxon>Neopterygii</taxon>
        <taxon>Teleostei</taxon>
        <taxon>Ostariophysi</taxon>
        <taxon>Cypriniformes</taxon>
        <taxon>Cyprinidae</taxon>
        <taxon>Labeoninae</taxon>
        <taxon>Labeonini</taxon>
        <taxon>Cirrhinus</taxon>
    </lineage>
</organism>
<comment type="caution">
    <text evidence="3">The sequence shown here is derived from an EMBL/GenBank/DDBJ whole genome shotgun (WGS) entry which is preliminary data.</text>
</comment>
<evidence type="ECO:0000256" key="2">
    <source>
        <dbReference type="SAM" id="MobiDB-lite"/>
    </source>
</evidence>
<gene>
    <name evidence="3" type="ORF">M9458_055697</name>
</gene>
<evidence type="ECO:0008006" key="5">
    <source>
        <dbReference type="Google" id="ProtNLM"/>
    </source>
</evidence>
<dbReference type="EMBL" id="JAMKFB020000556">
    <property type="protein sequence ID" value="KAL0149082.1"/>
    <property type="molecule type" value="Genomic_DNA"/>
</dbReference>
<feature type="coiled-coil region" evidence="1">
    <location>
        <begin position="79"/>
        <end position="134"/>
    </location>
</feature>
<protein>
    <recommendedName>
        <fullName evidence="5">LINE-1 type transposase domain-containing 1</fullName>
    </recommendedName>
</protein>
<feature type="non-terminal residue" evidence="3">
    <location>
        <position position="292"/>
    </location>
</feature>
<evidence type="ECO:0000256" key="1">
    <source>
        <dbReference type="SAM" id="Coils"/>
    </source>
</evidence>
<proteinExistence type="predicted"/>
<keyword evidence="4" id="KW-1185">Reference proteome</keyword>
<evidence type="ECO:0000313" key="4">
    <source>
        <dbReference type="Proteomes" id="UP001529510"/>
    </source>
</evidence>
<dbReference type="InterPro" id="IPR004244">
    <property type="entry name" value="Transposase_22"/>
</dbReference>
<evidence type="ECO:0000313" key="3">
    <source>
        <dbReference type="EMBL" id="KAL0149082.1"/>
    </source>
</evidence>
<dbReference type="PANTHER" id="PTHR11505">
    <property type="entry name" value="L1 TRANSPOSABLE ELEMENT-RELATED"/>
    <property type="match status" value="1"/>
</dbReference>
<dbReference type="Gene3D" id="3.30.70.1820">
    <property type="entry name" value="L1 transposable element, RRM domain"/>
    <property type="match status" value="1"/>
</dbReference>